<dbReference type="InterPro" id="IPR036388">
    <property type="entry name" value="WH-like_DNA-bd_sf"/>
</dbReference>
<evidence type="ECO:0000313" key="5">
    <source>
        <dbReference type="EMBL" id="MEB8338876.1"/>
    </source>
</evidence>
<keyword evidence="2" id="KW-0238">DNA-binding</keyword>
<evidence type="ECO:0000259" key="4">
    <source>
        <dbReference type="PROSITE" id="PS50995"/>
    </source>
</evidence>
<comment type="caution">
    <text evidence="5">The sequence shown here is derived from an EMBL/GenBank/DDBJ whole genome shotgun (WGS) entry which is preliminary data.</text>
</comment>
<keyword evidence="6" id="KW-1185">Reference proteome</keyword>
<dbReference type="InterPro" id="IPR000835">
    <property type="entry name" value="HTH_MarR-typ"/>
</dbReference>
<dbReference type="SUPFAM" id="SSF46785">
    <property type="entry name" value="Winged helix' DNA-binding domain"/>
    <property type="match status" value="1"/>
</dbReference>
<gene>
    <name evidence="5" type="ORF">OKJ99_15370</name>
</gene>
<dbReference type="PANTHER" id="PTHR42756:SF1">
    <property type="entry name" value="TRANSCRIPTIONAL REPRESSOR OF EMRAB OPERON"/>
    <property type="match status" value="1"/>
</dbReference>
<dbReference type="Gene3D" id="1.10.10.10">
    <property type="entry name" value="Winged helix-like DNA-binding domain superfamily/Winged helix DNA-binding domain"/>
    <property type="match status" value="1"/>
</dbReference>
<dbReference type="PROSITE" id="PS50995">
    <property type="entry name" value="HTH_MARR_2"/>
    <property type="match status" value="1"/>
</dbReference>
<evidence type="ECO:0000256" key="2">
    <source>
        <dbReference type="ARBA" id="ARBA00023125"/>
    </source>
</evidence>
<dbReference type="PRINTS" id="PR00598">
    <property type="entry name" value="HTHMARR"/>
</dbReference>
<keyword evidence="3" id="KW-0804">Transcription</keyword>
<accession>A0ABU6F4F1</accession>
<proteinExistence type="predicted"/>
<dbReference type="EMBL" id="JAOZYC010000104">
    <property type="protein sequence ID" value="MEB8338876.1"/>
    <property type="molecule type" value="Genomic_DNA"/>
</dbReference>
<feature type="domain" description="HTH marR-type" evidence="4">
    <location>
        <begin position="6"/>
        <end position="138"/>
    </location>
</feature>
<organism evidence="5 6">
    <name type="scientific">Streptomyces endophyticus</name>
    <dbReference type="NCBI Taxonomy" id="714166"/>
    <lineage>
        <taxon>Bacteria</taxon>
        <taxon>Bacillati</taxon>
        <taxon>Actinomycetota</taxon>
        <taxon>Actinomycetes</taxon>
        <taxon>Kitasatosporales</taxon>
        <taxon>Streptomycetaceae</taxon>
        <taxon>Streptomyces</taxon>
    </lineage>
</organism>
<evidence type="ECO:0000256" key="1">
    <source>
        <dbReference type="ARBA" id="ARBA00023015"/>
    </source>
</evidence>
<dbReference type="RefSeq" id="WP_326016760.1">
    <property type="nucleotide sequence ID" value="NZ_JAOZYC010000104.1"/>
</dbReference>
<protein>
    <submittedName>
        <fullName evidence="5">MarR family winged helix-turn-helix transcriptional regulator</fullName>
    </submittedName>
</protein>
<name>A0ABU6F4F1_9ACTN</name>
<dbReference type="SMART" id="SM00347">
    <property type="entry name" value="HTH_MARR"/>
    <property type="match status" value="1"/>
</dbReference>
<evidence type="ECO:0000256" key="3">
    <source>
        <dbReference type="ARBA" id="ARBA00023163"/>
    </source>
</evidence>
<sequence length="147" mass="16172">MQQPASPPLGLQLSQAARTVSRAFEEALEEADGSLPVWLILLNLKTGRPANQRRLAEAVGVRDATLTHHLNAMDKRGLITRRRDTTNRRIHVVELTEAGEAAFTRMRKAAATFDRGLNTGLSDADRAELSRLLQHLARNVGTERTGA</sequence>
<keyword evidence="1" id="KW-0805">Transcription regulation</keyword>
<dbReference type="Proteomes" id="UP001354931">
    <property type="component" value="Unassembled WGS sequence"/>
</dbReference>
<evidence type="ECO:0000313" key="6">
    <source>
        <dbReference type="Proteomes" id="UP001354931"/>
    </source>
</evidence>
<dbReference type="PANTHER" id="PTHR42756">
    <property type="entry name" value="TRANSCRIPTIONAL REGULATOR, MARR"/>
    <property type="match status" value="1"/>
</dbReference>
<dbReference type="Pfam" id="PF01047">
    <property type="entry name" value="MarR"/>
    <property type="match status" value="1"/>
</dbReference>
<reference evidence="5 6" key="1">
    <citation type="submission" date="2022-10" db="EMBL/GenBank/DDBJ databases">
        <authorList>
            <person name="Xie J."/>
            <person name="Shen N."/>
        </authorList>
    </citation>
    <scope>NUCLEOTIDE SEQUENCE [LARGE SCALE GENOMIC DNA]</scope>
    <source>
        <strain evidence="5 6">YIM65594</strain>
    </source>
</reference>
<dbReference type="InterPro" id="IPR036390">
    <property type="entry name" value="WH_DNA-bd_sf"/>
</dbReference>